<reference evidence="7 8" key="1">
    <citation type="submission" date="2020-07" db="EMBL/GenBank/DDBJ databases">
        <title>Sequencing the genomes of 1000 actinobacteria strains.</title>
        <authorList>
            <person name="Klenk H.-P."/>
        </authorList>
    </citation>
    <scope>NUCLEOTIDE SEQUENCE [LARGE SCALE GENOMIC DNA]</scope>
    <source>
        <strain evidence="7 8">DSM 17380</strain>
    </source>
</reference>
<accession>A0A852RF27</accession>
<dbReference type="GO" id="GO:0016798">
    <property type="term" value="F:hydrolase activity, acting on glycosyl bonds"/>
    <property type="evidence" value="ECO:0007669"/>
    <property type="project" value="UniProtKB-KW"/>
</dbReference>
<organism evidence="7 8">
    <name type="scientific">Leucobacter aridicollis</name>
    <dbReference type="NCBI Taxonomy" id="283878"/>
    <lineage>
        <taxon>Bacteria</taxon>
        <taxon>Bacillati</taxon>
        <taxon>Actinomycetota</taxon>
        <taxon>Actinomycetes</taxon>
        <taxon>Micrococcales</taxon>
        <taxon>Microbacteriaceae</taxon>
        <taxon>Leucobacter</taxon>
    </lineage>
</organism>
<evidence type="ECO:0000256" key="5">
    <source>
        <dbReference type="SAM" id="SignalP"/>
    </source>
</evidence>
<keyword evidence="2" id="KW-0119">Carbohydrate metabolism</keyword>
<dbReference type="PROSITE" id="PS50853">
    <property type="entry name" value="FN3"/>
    <property type="match status" value="1"/>
</dbReference>
<dbReference type="InterPro" id="IPR003961">
    <property type="entry name" value="FN3_dom"/>
</dbReference>
<evidence type="ECO:0000256" key="3">
    <source>
        <dbReference type="SAM" id="MobiDB-lite"/>
    </source>
</evidence>
<dbReference type="SUPFAM" id="SSF49265">
    <property type="entry name" value="Fibronectin type III"/>
    <property type="match status" value="1"/>
</dbReference>
<feature type="compositionally biased region" description="Low complexity" evidence="3">
    <location>
        <begin position="592"/>
        <end position="621"/>
    </location>
</feature>
<comment type="caution">
    <text evidence="7">The sequence shown here is derived from an EMBL/GenBank/DDBJ whole genome shotgun (WGS) entry which is preliminary data.</text>
</comment>
<keyword evidence="2" id="KW-0624">Polysaccharide degradation</keyword>
<name>A0A852RF27_9MICO</name>
<evidence type="ECO:0000313" key="7">
    <source>
        <dbReference type="EMBL" id="NYD27470.1"/>
    </source>
</evidence>
<dbReference type="RefSeq" id="WP_185987372.1">
    <property type="nucleotide sequence ID" value="NZ_BAAALZ010000001.1"/>
</dbReference>
<feature type="domain" description="Fibronectin type-III" evidence="6">
    <location>
        <begin position="384"/>
        <end position="482"/>
    </location>
</feature>
<evidence type="ECO:0000256" key="4">
    <source>
        <dbReference type="SAM" id="Phobius"/>
    </source>
</evidence>
<keyword evidence="8" id="KW-1185">Reference proteome</keyword>
<dbReference type="EMBL" id="JACCBD010000001">
    <property type="protein sequence ID" value="NYD27470.1"/>
    <property type="molecule type" value="Genomic_DNA"/>
</dbReference>
<gene>
    <name evidence="7" type="ORF">BJ960_002273</name>
</gene>
<evidence type="ECO:0000259" key="6">
    <source>
        <dbReference type="PROSITE" id="PS50853"/>
    </source>
</evidence>
<dbReference type="SMART" id="SM00060">
    <property type="entry name" value="FN3"/>
    <property type="match status" value="1"/>
</dbReference>
<sequence length="663" mass="67021">MTHSIRFGGLVAAALAASTLTIAPGAAQAVQDPLPNGKAEGSGEYGLIGDSLETVPNIYGVAIDDAGSIWYAVTDGAARGITEYRPGTLDPNAGDYLGNGEYADGTGYLGAGWEDPVRYTHRDSTRENPAGGTQPWAEPRGVEPLAGGGLAVSDTNGNVSTPVGTVLFYDADHAITGNAGVGGDQGCTQLAQGELAWGPYFAVLGDKLYAPYEGCNVVSVFSVPDGEPLHRLTGEGQTAGASPNPAVTNGPGGLSDVYGVSSDGASLYTSDLGYNRAPGAGLVQRWTLTDDGTDWQLDRTFANDGALSFPGVMMYNTVVGPANDLYAIPQSGPVQRFTNTGEYLADVQVRDVPYTSARDLAVTDEGWIVMTAKGEHSLRIIAESPSPVTGLTGETGPTAGSVELSWDAVETSYGQAPVLDYVVERSADGGATWEAVERDISLDTTATIAGLAPGAYDFRVTAYSEAGRGDAASVDAVVAADAAPEVATALAGTAPEVTELNAEVTWEATVTNPGNTPLDNVTAVFEAGSDGTAETVEIGALGVGASQQVSVAAPLTEAQLEDLTAANAVAVTGSAPDGTEVTASATAEVTLAEVKDPGTTGPGTDEPGPTDPGTSDGGTDPATKPGTALAHSGSGAPVALTIGAILVAAGAAWLLARKRHTAA</sequence>
<dbReference type="Pfam" id="PF00041">
    <property type="entry name" value="fn3"/>
    <property type="match status" value="1"/>
</dbReference>
<keyword evidence="1" id="KW-0378">Hydrolase</keyword>
<evidence type="ECO:0000313" key="8">
    <source>
        <dbReference type="Proteomes" id="UP000586095"/>
    </source>
</evidence>
<feature type="signal peptide" evidence="5">
    <location>
        <begin position="1"/>
        <end position="29"/>
    </location>
</feature>
<keyword evidence="4" id="KW-1133">Transmembrane helix</keyword>
<dbReference type="InterPro" id="IPR013783">
    <property type="entry name" value="Ig-like_fold"/>
</dbReference>
<keyword evidence="4" id="KW-0812">Transmembrane</keyword>
<feature type="region of interest" description="Disordered" evidence="3">
    <location>
        <begin position="592"/>
        <end position="632"/>
    </location>
</feature>
<feature type="transmembrane region" description="Helical" evidence="4">
    <location>
        <begin position="635"/>
        <end position="656"/>
    </location>
</feature>
<feature type="chain" id="PRO_5032372000" description="Fibronectin type-III domain-containing protein" evidence="5">
    <location>
        <begin position="30"/>
        <end position="663"/>
    </location>
</feature>
<evidence type="ECO:0000256" key="2">
    <source>
        <dbReference type="ARBA" id="ARBA00023326"/>
    </source>
</evidence>
<dbReference type="Gene3D" id="2.60.40.10">
    <property type="entry name" value="Immunoglobulins"/>
    <property type="match status" value="1"/>
</dbReference>
<keyword evidence="4" id="KW-0472">Membrane</keyword>
<proteinExistence type="predicted"/>
<keyword evidence="5" id="KW-0732">Signal</keyword>
<dbReference type="CDD" id="cd00063">
    <property type="entry name" value="FN3"/>
    <property type="match status" value="1"/>
</dbReference>
<evidence type="ECO:0000256" key="1">
    <source>
        <dbReference type="ARBA" id="ARBA00023295"/>
    </source>
</evidence>
<dbReference type="GO" id="GO:0000272">
    <property type="term" value="P:polysaccharide catabolic process"/>
    <property type="evidence" value="ECO:0007669"/>
    <property type="project" value="UniProtKB-KW"/>
</dbReference>
<dbReference type="AlphaFoldDB" id="A0A852RF27"/>
<dbReference type="Proteomes" id="UP000586095">
    <property type="component" value="Unassembled WGS sequence"/>
</dbReference>
<protein>
    <recommendedName>
        <fullName evidence="6">Fibronectin type-III domain-containing protein</fullName>
    </recommendedName>
</protein>
<keyword evidence="1" id="KW-0326">Glycosidase</keyword>
<dbReference type="InterPro" id="IPR036116">
    <property type="entry name" value="FN3_sf"/>
</dbReference>